<evidence type="ECO:0000256" key="1">
    <source>
        <dbReference type="SAM" id="Coils"/>
    </source>
</evidence>
<dbReference type="EMBL" id="JAEHOC010000080">
    <property type="protein sequence ID" value="KAG2423396.1"/>
    <property type="molecule type" value="Genomic_DNA"/>
</dbReference>
<evidence type="ECO:0000313" key="3">
    <source>
        <dbReference type="Proteomes" id="UP000650467"/>
    </source>
</evidence>
<dbReference type="Proteomes" id="UP000650467">
    <property type="component" value="Unassembled WGS sequence"/>
</dbReference>
<evidence type="ECO:0000313" key="2">
    <source>
        <dbReference type="EMBL" id="KAG2423396.1"/>
    </source>
</evidence>
<reference evidence="2" key="1">
    <citation type="journal article" date="2020" name="bioRxiv">
        <title>Comparative genomics of Chlamydomonas.</title>
        <authorList>
            <person name="Craig R.J."/>
            <person name="Hasan A.R."/>
            <person name="Ness R.W."/>
            <person name="Keightley P.D."/>
        </authorList>
    </citation>
    <scope>NUCLEOTIDE SEQUENCE</scope>
    <source>
        <strain evidence="2">SAG 7.73</strain>
    </source>
</reference>
<gene>
    <name evidence="2" type="ORF">HXX76_015361</name>
</gene>
<organism evidence="2 3">
    <name type="scientific">Chlamydomonas incerta</name>
    <dbReference type="NCBI Taxonomy" id="51695"/>
    <lineage>
        <taxon>Eukaryota</taxon>
        <taxon>Viridiplantae</taxon>
        <taxon>Chlorophyta</taxon>
        <taxon>core chlorophytes</taxon>
        <taxon>Chlorophyceae</taxon>
        <taxon>CS clade</taxon>
        <taxon>Chlamydomonadales</taxon>
        <taxon>Chlamydomonadaceae</taxon>
        <taxon>Chlamydomonas</taxon>
    </lineage>
</organism>
<protein>
    <submittedName>
        <fullName evidence="2">Uncharacterized protein</fullName>
    </submittedName>
</protein>
<feature type="coiled-coil region" evidence="1">
    <location>
        <begin position="52"/>
        <end position="115"/>
    </location>
</feature>
<accession>A0A835SP04</accession>
<comment type="caution">
    <text evidence="2">The sequence shown here is derived from an EMBL/GenBank/DDBJ whole genome shotgun (WGS) entry which is preliminary data.</text>
</comment>
<name>A0A835SP04_CHLIN</name>
<dbReference type="OrthoDB" id="10398145at2759"/>
<keyword evidence="1" id="KW-0175">Coiled coil</keyword>
<proteinExistence type="predicted"/>
<keyword evidence="3" id="KW-1185">Reference proteome</keyword>
<dbReference type="AlphaFoldDB" id="A0A835SP04"/>
<sequence length="313" mass="33951">MVTGTAWELFGDRGAAAAVLGPQGRGDGSPGLTVGSAINQKLDTILARQEAIAQQNAVIAQQNAEIAQQQEAIIQQQEAIAQQQEAIAQQQEAIAQQQEAMAQQQEAMAQQQEAILTSRKWGITEWAPLELGPSPDTPINVIPMHGGVEHAFGSHRVMVLPSTTEDGEAIFALHVLDPELLQKTVHGEYKSRQFKASSSWVEPPPELAAIKFMDINKQPLRFVAGSDMRPAKRCCMVHAVWSLAMAKAMKWPVDPGISVSVDSFGWKSPTFMEARERTAMWVTMQRQVTFDGPRTVGSIDDDGLTTGSVGSGL</sequence>